<evidence type="ECO:0000313" key="2">
    <source>
        <dbReference type="Proteomes" id="UP000646211"/>
    </source>
</evidence>
<sequence length="96" mass="11368">MKRLNNIYSQITSIDNLRIAEAKARKGKANQYGVKIYEFFAAAEIMFPIIKKAFYPNATYADFTNTFNYTAFIDKDKNYNFHFYKGETKYRFLSSR</sequence>
<name>A0A930UDB5_9FLAO</name>
<proteinExistence type="predicted"/>
<dbReference type="AlphaFoldDB" id="A0A930UDB5"/>
<dbReference type="Proteomes" id="UP000646211">
    <property type="component" value="Unassembled WGS sequence"/>
</dbReference>
<protein>
    <submittedName>
        <fullName evidence="1">Uncharacterized protein</fullName>
    </submittedName>
</protein>
<organism evidence="1 2">
    <name type="scientific">Flavobacterium soyangense</name>
    <dbReference type="NCBI Taxonomy" id="2023265"/>
    <lineage>
        <taxon>Bacteria</taxon>
        <taxon>Pseudomonadati</taxon>
        <taxon>Bacteroidota</taxon>
        <taxon>Flavobacteriia</taxon>
        <taxon>Flavobacteriales</taxon>
        <taxon>Flavobacteriaceae</taxon>
        <taxon>Flavobacterium</taxon>
    </lineage>
</organism>
<dbReference type="RefSeq" id="WP_194312015.1">
    <property type="nucleotide sequence ID" value="NZ_JADHEC010000018.1"/>
</dbReference>
<gene>
    <name evidence="1" type="ORF">IR213_09190</name>
</gene>
<dbReference type="EMBL" id="JADHEC010000018">
    <property type="protein sequence ID" value="MBF2708762.1"/>
    <property type="molecule type" value="Genomic_DNA"/>
</dbReference>
<evidence type="ECO:0000313" key="1">
    <source>
        <dbReference type="EMBL" id="MBF2708762.1"/>
    </source>
</evidence>
<accession>A0A930UDB5</accession>
<comment type="caution">
    <text evidence="1">The sequence shown here is derived from an EMBL/GenBank/DDBJ whole genome shotgun (WGS) entry which is preliminary data.</text>
</comment>
<keyword evidence="2" id="KW-1185">Reference proteome</keyword>
<reference evidence="1" key="1">
    <citation type="submission" date="2020-11" db="EMBL/GenBank/DDBJ databases">
        <title>Genome of Flavobacterium soyangense.</title>
        <authorList>
            <person name="Liu Q."/>
            <person name="Xin Y.-H."/>
        </authorList>
    </citation>
    <scope>NUCLEOTIDE SEQUENCE</scope>
    <source>
        <strain evidence="1">CGMCC 1.13493</strain>
    </source>
</reference>